<dbReference type="EMBL" id="CP061800">
    <property type="protein sequence ID" value="QTA89679.1"/>
    <property type="molecule type" value="Genomic_DNA"/>
</dbReference>
<name>A0A975BR46_9BACT</name>
<organism evidence="1 2">
    <name type="scientific">Desulfonema magnum</name>
    <dbReference type="NCBI Taxonomy" id="45655"/>
    <lineage>
        <taxon>Bacteria</taxon>
        <taxon>Pseudomonadati</taxon>
        <taxon>Thermodesulfobacteriota</taxon>
        <taxon>Desulfobacteria</taxon>
        <taxon>Desulfobacterales</taxon>
        <taxon>Desulfococcaceae</taxon>
        <taxon>Desulfonema</taxon>
    </lineage>
</organism>
<dbReference type="Proteomes" id="UP000663722">
    <property type="component" value="Chromosome"/>
</dbReference>
<gene>
    <name evidence="1" type="ORF">dnm_057360</name>
</gene>
<dbReference type="KEGG" id="dmm:dnm_057360"/>
<evidence type="ECO:0000313" key="1">
    <source>
        <dbReference type="EMBL" id="QTA89679.1"/>
    </source>
</evidence>
<protein>
    <submittedName>
        <fullName evidence="1">Uncharacterized protein</fullName>
    </submittedName>
</protein>
<proteinExistence type="predicted"/>
<keyword evidence="2" id="KW-1185">Reference proteome</keyword>
<evidence type="ECO:0000313" key="2">
    <source>
        <dbReference type="Proteomes" id="UP000663722"/>
    </source>
</evidence>
<sequence>MNTEYLIHAIKIFLICNIETGTVQEKRENSDVSTTTFI</sequence>
<accession>A0A975BR46</accession>
<dbReference type="AlphaFoldDB" id="A0A975BR46"/>
<reference evidence="1" key="1">
    <citation type="journal article" date="2021" name="Microb. Physiol.">
        <title>Proteogenomic Insights into the Physiology of Marine, Sulfate-Reducing, Filamentous Desulfonema limicola and Desulfonema magnum.</title>
        <authorList>
            <person name="Schnaars V."/>
            <person name="Wohlbrand L."/>
            <person name="Scheve S."/>
            <person name="Hinrichs C."/>
            <person name="Reinhardt R."/>
            <person name="Rabus R."/>
        </authorList>
    </citation>
    <scope>NUCLEOTIDE SEQUENCE</scope>
    <source>
        <strain evidence="1">4be13</strain>
    </source>
</reference>